<evidence type="ECO:0000259" key="2">
    <source>
        <dbReference type="PROSITE" id="PS50142"/>
    </source>
</evidence>
<dbReference type="EMBL" id="ML977359">
    <property type="protein sequence ID" value="KAF2106827.1"/>
    <property type="molecule type" value="Genomic_DNA"/>
</dbReference>
<dbReference type="OrthoDB" id="67027at2759"/>
<dbReference type="InterPro" id="IPR000999">
    <property type="entry name" value="RNase_III_dom"/>
</dbReference>
<feature type="domain" description="RNase III" evidence="2">
    <location>
        <begin position="11"/>
        <end position="142"/>
    </location>
</feature>
<accession>A0A6A5YKG0</accession>
<name>A0A6A5YKG0_9PLEO</name>
<organism evidence="3 4">
    <name type="scientific">Lophiotrema nucula</name>
    <dbReference type="NCBI Taxonomy" id="690887"/>
    <lineage>
        <taxon>Eukaryota</taxon>
        <taxon>Fungi</taxon>
        <taxon>Dikarya</taxon>
        <taxon>Ascomycota</taxon>
        <taxon>Pezizomycotina</taxon>
        <taxon>Dothideomycetes</taxon>
        <taxon>Pleosporomycetidae</taxon>
        <taxon>Pleosporales</taxon>
        <taxon>Lophiotremataceae</taxon>
        <taxon>Lophiotrema</taxon>
    </lineage>
</organism>
<dbReference type="Pfam" id="PF14622">
    <property type="entry name" value="Ribonucleas_3_3"/>
    <property type="match status" value="1"/>
</dbReference>
<dbReference type="Gene3D" id="1.10.1520.10">
    <property type="entry name" value="Ribonuclease III domain"/>
    <property type="match status" value="1"/>
</dbReference>
<dbReference type="PANTHER" id="PTHR14950">
    <property type="entry name" value="DICER-RELATED"/>
    <property type="match status" value="1"/>
</dbReference>
<dbReference type="SUPFAM" id="SSF69065">
    <property type="entry name" value="RNase III domain-like"/>
    <property type="match status" value="1"/>
</dbReference>
<dbReference type="CDD" id="cd00593">
    <property type="entry name" value="RIBOc"/>
    <property type="match status" value="1"/>
</dbReference>
<dbReference type="AlphaFoldDB" id="A0A6A5YKG0"/>
<proteinExistence type="predicted"/>
<evidence type="ECO:0000313" key="4">
    <source>
        <dbReference type="Proteomes" id="UP000799770"/>
    </source>
</evidence>
<dbReference type="Proteomes" id="UP000799770">
    <property type="component" value="Unassembled WGS sequence"/>
</dbReference>
<dbReference type="PROSITE" id="PS50142">
    <property type="entry name" value="RNASE_3_2"/>
    <property type="match status" value="1"/>
</dbReference>
<dbReference type="SMART" id="SM00535">
    <property type="entry name" value="RIBOc"/>
    <property type="match status" value="1"/>
</dbReference>
<reference evidence="3" key="1">
    <citation type="journal article" date="2020" name="Stud. Mycol.">
        <title>101 Dothideomycetes genomes: a test case for predicting lifestyles and emergence of pathogens.</title>
        <authorList>
            <person name="Haridas S."/>
            <person name="Albert R."/>
            <person name="Binder M."/>
            <person name="Bloem J."/>
            <person name="Labutti K."/>
            <person name="Salamov A."/>
            <person name="Andreopoulos B."/>
            <person name="Baker S."/>
            <person name="Barry K."/>
            <person name="Bills G."/>
            <person name="Bluhm B."/>
            <person name="Cannon C."/>
            <person name="Castanera R."/>
            <person name="Culley D."/>
            <person name="Daum C."/>
            <person name="Ezra D."/>
            <person name="Gonzalez J."/>
            <person name="Henrissat B."/>
            <person name="Kuo A."/>
            <person name="Liang C."/>
            <person name="Lipzen A."/>
            <person name="Lutzoni F."/>
            <person name="Magnuson J."/>
            <person name="Mondo S."/>
            <person name="Nolan M."/>
            <person name="Ohm R."/>
            <person name="Pangilinan J."/>
            <person name="Park H.-J."/>
            <person name="Ramirez L."/>
            <person name="Alfaro M."/>
            <person name="Sun H."/>
            <person name="Tritt A."/>
            <person name="Yoshinaga Y."/>
            <person name="Zwiers L.-H."/>
            <person name="Turgeon B."/>
            <person name="Goodwin S."/>
            <person name="Spatafora J."/>
            <person name="Crous P."/>
            <person name="Grigoriev I."/>
        </authorList>
    </citation>
    <scope>NUCLEOTIDE SEQUENCE</scope>
    <source>
        <strain evidence="3">CBS 627.86</strain>
    </source>
</reference>
<keyword evidence="1" id="KW-0378">Hydrolase</keyword>
<dbReference type="GO" id="GO:0006396">
    <property type="term" value="P:RNA processing"/>
    <property type="evidence" value="ECO:0007669"/>
    <property type="project" value="InterPro"/>
</dbReference>
<evidence type="ECO:0000256" key="1">
    <source>
        <dbReference type="ARBA" id="ARBA00022801"/>
    </source>
</evidence>
<evidence type="ECO:0000313" key="3">
    <source>
        <dbReference type="EMBL" id="KAF2106827.1"/>
    </source>
</evidence>
<dbReference type="GO" id="GO:0004525">
    <property type="term" value="F:ribonuclease III activity"/>
    <property type="evidence" value="ECO:0007669"/>
    <property type="project" value="InterPro"/>
</dbReference>
<keyword evidence="4" id="KW-1185">Reference proteome</keyword>
<dbReference type="InterPro" id="IPR036389">
    <property type="entry name" value="RNase_III_sf"/>
</dbReference>
<gene>
    <name evidence="3" type="ORF">BDV96DRAFT_590535</name>
</gene>
<protein>
    <submittedName>
        <fullName evidence="3">Ribonuclease III domain-containing protein</fullName>
    </submittedName>
</protein>
<sequence length="189" mass="20730">MTSSYDMDQKVANAERILDYTFTKKELCLEALQFVGGPGGSCAPMIFGGITYSVPKYERLEAYGDKMLDYVLIELWVHTLLDKGRWDGIRQKTACNANLGQVGRKLGLNECALLQKGTEMIGDERVADLVEALIGAVKLDGGLEALEKVVRTLGLVPKELDPTDTTSSNMVGTDSMHSMRRGLDLISHT</sequence>
<dbReference type="PANTHER" id="PTHR14950:SF37">
    <property type="entry name" value="ENDORIBONUCLEASE DICER"/>
    <property type="match status" value="1"/>
</dbReference>